<dbReference type="EMBL" id="FNHZ01000002">
    <property type="protein sequence ID" value="SDM69697.1"/>
    <property type="molecule type" value="Genomic_DNA"/>
</dbReference>
<organism evidence="1 2">
    <name type="scientific">Lachnospira pectinoschiza</name>
    <dbReference type="NCBI Taxonomy" id="28052"/>
    <lineage>
        <taxon>Bacteria</taxon>
        <taxon>Bacillati</taxon>
        <taxon>Bacillota</taxon>
        <taxon>Clostridia</taxon>
        <taxon>Lachnospirales</taxon>
        <taxon>Lachnospiraceae</taxon>
        <taxon>Lachnospira</taxon>
    </lineage>
</organism>
<name>A0A1G9VCB2_9FIRM</name>
<protein>
    <submittedName>
        <fullName evidence="1">Uncharacterized protein</fullName>
    </submittedName>
</protein>
<evidence type="ECO:0000313" key="2">
    <source>
        <dbReference type="Proteomes" id="UP000187651"/>
    </source>
</evidence>
<reference evidence="2" key="1">
    <citation type="submission" date="2016-10" db="EMBL/GenBank/DDBJ databases">
        <authorList>
            <person name="Varghese N."/>
            <person name="Submissions S."/>
        </authorList>
    </citation>
    <scope>NUCLEOTIDE SEQUENCE [LARGE SCALE GENOMIC DNA]</scope>
    <source>
        <strain evidence="2">M83</strain>
    </source>
</reference>
<proteinExistence type="predicted"/>
<dbReference type="RefSeq" id="WP_074521136.1">
    <property type="nucleotide sequence ID" value="NZ_FNHZ01000002.1"/>
</dbReference>
<sequence>MKNLSYIANEINKGKDLDENLLLYLKSASSLYSTLGAIKLSMNYYTLVDILLEEDIDDTFVSNFENVKTVLEDILKGETEDADSKLSEIRNKLIEKMEKITNIVDRLRIYEYVLNRIEYKYKEAELDKEYYNTYLTNDVMHYILKDKDNLVINTKIAEIIGQLPMRMSKGKFYDHIEDAFSLHHGAMKKTIDDFYYSLSTTAMLKDLGDISEFGDVAVAIERLESASYSKLSKDEFDQLRKAFDLASERINALADSYVLLTQVINDALTISLTSSTSLGLNEELDLAKNIILETGKAYITRVGMDEIAENFVNFEGKQEKLLENISSSDFIIDYVNNELKDKLDVESLVGYEKLLQVTKLQSGSDFVSLFKVENEEEIPEDSYADNMAEKLCKELDESFKGMESMVKRAIMASVISNLPVFFNDTKEIQDYINSALMACSDEAEMKACVEIIKAVVKG</sequence>
<evidence type="ECO:0000313" key="1">
    <source>
        <dbReference type="EMBL" id="SDM69697.1"/>
    </source>
</evidence>
<accession>A0A1G9VCB2</accession>
<keyword evidence="2" id="KW-1185">Reference proteome</keyword>
<dbReference type="Proteomes" id="UP000187651">
    <property type="component" value="Unassembled WGS sequence"/>
</dbReference>
<gene>
    <name evidence="1" type="ORF">SAMN05216544_0901</name>
</gene>
<dbReference type="OrthoDB" id="1727081at2"/>
<dbReference type="AlphaFoldDB" id="A0A1G9VCB2"/>